<dbReference type="GO" id="GO:0005509">
    <property type="term" value="F:calcium ion binding"/>
    <property type="evidence" value="ECO:0007669"/>
    <property type="project" value="InterPro"/>
</dbReference>
<organism evidence="4 5">
    <name type="scientific">Monodon monoceros</name>
    <name type="common">Narwhal</name>
    <name type="synonym">Ceratodon monodon</name>
    <dbReference type="NCBI Taxonomy" id="40151"/>
    <lineage>
        <taxon>Eukaryota</taxon>
        <taxon>Metazoa</taxon>
        <taxon>Chordata</taxon>
        <taxon>Craniata</taxon>
        <taxon>Vertebrata</taxon>
        <taxon>Euteleostomi</taxon>
        <taxon>Mammalia</taxon>
        <taxon>Eutheria</taxon>
        <taxon>Laurasiatheria</taxon>
        <taxon>Artiodactyla</taxon>
        <taxon>Whippomorpha</taxon>
        <taxon>Cetacea</taxon>
        <taxon>Odontoceti</taxon>
        <taxon>Monodontidae</taxon>
        <taxon>Monodon</taxon>
    </lineage>
</organism>
<name>A0A4U1EXR3_MONMO</name>
<dbReference type="PANTHER" id="PTHR13025">
    <property type="entry name" value="EF-HAND DOMAIN-CONTAINING PROTEIN D"/>
    <property type="match status" value="1"/>
</dbReference>
<keyword evidence="2" id="KW-0677">Repeat</keyword>
<sequence length="105" mass="11809">MIKEVHEDFDGKLSFCELLLIFHKAAAGELREDSGLIALEKISEIDVAPEGVKGAKDFFEAKVQALSSASKSEAELKEQDEWKRAEDKRKLHQAAFRELRATFST</sequence>
<evidence type="ECO:0000256" key="3">
    <source>
        <dbReference type="ARBA" id="ARBA00022837"/>
    </source>
</evidence>
<dbReference type="EMBL" id="RWIC01000628">
    <property type="protein sequence ID" value="TKC41562.1"/>
    <property type="molecule type" value="Genomic_DNA"/>
</dbReference>
<keyword evidence="1" id="KW-0479">Metal-binding</keyword>
<gene>
    <name evidence="4" type="ORF">EI555_015685</name>
</gene>
<reference evidence="5" key="1">
    <citation type="journal article" date="2019" name="IScience">
        <title>Narwhal Genome Reveals Long-Term Low Genetic Diversity despite Current Large Abundance Size.</title>
        <authorList>
            <person name="Westbury M.V."/>
            <person name="Petersen B."/>
            <person name="Garde E."/>
            <person name="Heide-Jorgensen M.P."/>
            <person name="Lorenzen E.D."/>
        </authorList>
    </citation>
    <scope>NUCLEOTIDE SEQUENCE [LARGE SCALE GENOMIC DNA]</scope>
</reference>
<dbReference type="PANTHER" id="PTHR13025:SF5">
    <property type="entry name" value="EF-HAND DOMAIN-CONTAINING PROTEIN D1"/>
    <property type="match status" value="1"/>
</dbReference>
<keyword evidence="3" id="KW-0106">Calcium</keyword>
<dbReference type="Proteomes" id="UP000308365">
    <property type="component" value="Unassembled WGS sequence"/>
</dbReference>
<evidence type="ECO:0000313" key="4">
    <source>
        <dbReference type="EMBL" id="TKC41562.1"/>
    </source>
</evidence>
<dbReference type="InterPro" id="IPR040365">
    <property type="entry name" value="EFHD1/2"/>
</dbReference>
<evidence type="ECO:0000256" key="2">
    <source>
        <dbReference type="ARBA" id="ARBA00022737"/>
    </source>
</evidence>
<dbReference type="AlphaFoldDB" id="A0A4U1EXR3"/>
<evidence type="ECO:0008006" key="6">
    <source>
        <dbReference type="Google" id="ProtNLM"/>
    </source>
</evidence>
<evidence type="ECO:0000256" key="1">
    <source>
        <dbReference type="ARBA" id="ARBA00022723"/>
    </source>
</evidence>
<dbReference type="GO" id="GO:0005743">
    <property type="term" value="C:mitochondrial inner membrane"/>
    <property type="evidence" value="ECO:0007669"/>
    <property type="project" value="TreeGrafter"/>
</dbReference>
<comment type="caution">
    <text evidence="4">The sequence shown here is derived from an EMBL/GenBank/DDBJ whole genome shotgun (WGS) entry which is preliminary data.</text>
</comment>
<dbReference type="GO" id="GO:0061891">
    <property type="term" value="F:calcium ion sensor activity"/>
    <property type="evidence" value="ECO:0007669"/>
    <property type="project" value="TreeGrafter"/>
</dbReference>
<accession>A0A4U1EXR3</accession>
<evidence type="ECO:0000313" key="5">
    <source>
        <dbReference type="Proteomes" id="UP000308365"/>
    </source>
</evidence>
<protein>
    <recommendedName>
        <fullName evidence="6">EF-hand domain-containing protein</fullName>
    </recommendedName>
</protein>
<proteinExistence type="predicted"/>